<dbReference type="SMART" id="SM00899">
    <property type="entry name" value="FeoA"/>
    <property type="match status" value="1"/>
</dbReference>
<dbReference type="RefSeq" id="WP_144387850.1">
    <property type="nucleotide sequence ID" value="NZ_CANNCB010000003.1"/>
</dbReference>
<evidence type="ECO:0000256" key="1">
    <source>
        <dbReference type="ARBA" id="ARBA00023004"/>
    </source>
</evidence>
<accession>A0A557PAK2</accession>
<dbReference type="InterPro" id="IPR038157">
    <property type="entry name" value="FeoA_core_dom"/>
</dbReference>
<dbReference type="Proteomes" id="UP000319828">
    <property type="component" value="Unassembled WGS sequence"/>
</dbReference>
<dbReference type="Gene3D" id="2.30.30.90">
    <property type="match status" value="1"/>
</dbReference>
<feature type="domain" description="Ferrous iron transporter FeoA-like" evidence="2">
    <location>
        <begin position="1"/>
        <end position="74"/>
    </location>
</feature>
<dbReference type="InterPro" id="IPR052713">
    <property type="entry name" value="FeoA"/>
</dbReference>
<gene>
    <name evidence="3" type="ORF">FOF44_06910</name>
</gene>
<dbReference type="PANTHER" id="PTHR42954">
    <property type="entry name" value="FE(2+) TRANSPORT PROTEIN A"/>
    <property type="match status" value="1"/>
</dbReference>
<name>A0A557PAK2_9VIBR</name>
<dbReference type="InterPro" id="IPR008988">
    <property type="entry name" value="Transcriptional_repressor_C"/>
</dbReference>
<dbReference type="AlphaFoldDB" id="A0A557PAK2"/>
<proteinExistence type="predicted"/>
<dbReference type="EMBL" id="VMKJ01000009">
    <property type="protein sequence ID" value="TVO37677.1"/>
    <property type="molecule type" value="Genomic_DNA"/>
</dbReference>
<protein>
    <submittedName>
        <fullName evidence="3">Ferrous iron transport protein A</fullName>
    </submittedName>
</protein>
<evidence type="ECO:0000259" key="2">
    <source>
        <dbReference type="SMART" id="SM00899"/>
    </source>
</evidence>
<dbReference type="SUPFAM" id="SSF50037">
    <property type="entry name" value="C-terminal domain of transcriptional repressors"/>
    <property type="match status" value="1"/>
</dbReference>
<dbReference type="PANTHER" id="PTHR42954:SF2">
    <property type="entry name" value="FE(2+) TRANSPORT PROTEIN A"/>
    <property type="match status" value="1"/>
</dbReference>
<evidence type="ECO:0000313" key="4">
    <source>
        <dbReference type="Proteomes" id="UP000319828"/>
    </source>
</evidence>
<reference evidence="3 4" key="1">
    <citation type="submission" date="2019-07" db="EMBL/GenBank/DDBJ databases">
        <title>The draft genome sequence of Vibrio algivorus M1486.</title>
        <authorList>
            <person name="Meng X."/>
        </authorList>
    </citation>
    <scope>NUCLEOTIDE SEQUENCE [LARGE SCALE GENOMIC DNA]</scope>
    <source>
        <strain evidence="3 4">M1486</strain>
    </source>
</reference>
<organism evidence="3 4">
    <name type="scientific">Vibrio algivorus</name>
    <dbReference type="NCBI Taxonomy" id="1667024"/>
    <lineage>
        <taxon>Bacteria</taxon>
        <taxon>Pseudomonadati</taxon>
        <taxon>Pseudomonadota</taxon>
        <taxon>Gammaproteobacteria</taxon>
        <taxon>Vibrionales</taxon>
        <taxon>Vibrionaceae</taxon>
        <taxon>Vibrio</taxon>
    </lineage>
</organism>
<evidence type="ECO:0000313" key="3">
    <source>
        <dbReference type="EMBL" id="TVO37677.1"/>
    </source>
</evidence>
<comment type="caution">
    <text evidence="3">The sequence shown here is derived from an EMBL/GenBank/DDBJ whole genome shotgun (WGS) entry which is preliminary data.</text>
</comment>
<keyword evidence="1" id="KW-0408">Iron</keyword>
<dbReference type="GO" id="GO:0046914">
    <property type="term" value="F:transition metal ion binding"/>
    <property type="evidence" value="ECO:0007669"/>
    <property type="project" value="InterPro"/>
</dbReference>
<dbReference type="Pfam" id="PF04023">
    <property type="entry name" value="FeoA"/>
    <property type="match status" value="1"/>
</dbReference>
<sequence>MKLSELKMGQSADIVHLNALPNDIRKKLMIMGMLPNTSVTLIRKAPLGDPLQVEVRGVSLAIRGKVAEEIEIEVTNEL</sequence>
<dbReference type="OrthoDB" id="9811076at2"/>
<dbReference type="InterPro" id="IPR007167">
    <property type="entry name" value="Fe-transptr_FeoA-like"/>
</dbReference>